<accession>A0A1T5CSG3</accession>
<gene>
    <name evidence="2" type="ORF">SAMN05660226_02302</name>
</gene>
<reference evidence="2 3" key="1">
    <citation type="submission" date="2017-02" db="EMBL/GenBank/DDBJ databases">
        <authorList>
            <person name="Peterson S.W."/>
        </authorList>
    </citation>
    <scope>NUCLEOTIDE SEQUENCE [LARGE SCALE GENOMIC DNA]</scope>
    <source>
        <strain evidence="2 3">DSM 22899</strain>
    </source>
</reference>
<keyword evidence="3" id="KW-1185">Reference proteome</keyword>
<evidence type="ECO:0008006" key="4">
    <source>
        <dbReference type="Google" id="ProtNLM"/>
    </source>
</evidence>
<evidence type="ECO:0000256" key="1">
    <source>
        <dbReference type="SAM" id="Phobius"/>
    </source>
</evidence>
<dbReference type="AlphaFoldDB" id="A0A1T5CSG3"/>
<dbReference type="EMBL" id="FUYS01000005">
    <property type="protein sequence ID" value="SKB62438.1"/>
    <property type="molecule type" value="Genomic_DNA"/>
</dbReference>
<dbReference type="Proteomes" id="UP000190541">
    <property type="component" value="Unassembled WGS sequence"/>
</dbReference>
<keyword evidence="1" id="KW-1133">Transmembrane helix</keyword>
<feature type="transmembrane region" description="Helical" evidence="1">
    <location>
        <begin position="38"/>
        <end position="63"/>
    </location>
</feature>
<keyword evidence="1" id="KW-0812">Transmembrane</keyword>
<dbReference type="OrthoDB" id="713928at2"/>
<evidence type="ECO:0000313" key="3">
    <source>
        <dbReference type="Proteomes" id="UP000190541"/>
    </source>
</evidence>
<dbReference type="RefSeq" id="WP_079717001.1">
    <property type="nucleotide sequence ID" value="NZ_FUYS01000005.1"/>
</dbReference>
<name>A0A1T5CSG3_9SPHI</name>
<protein>
    <recommendedName>
        <fullName evidence="4">FUSC family protein</fullName>
    </recommendedName>
</protein>
<evidence type="ECO:0000313" key="2">
    <source>
        <dbReference type="EMBL" id="SKB62438.1"/>
    </source>
</evidence>
<proteinExistence type="predicted"/>
<sequence>MKPEGLSEYTNEELQQKFKEIKTGKITNAFIFGATFGIFFYSAINNGFGLATFFPLAIAYPIIKNSKNDKIIEKEVQKKTNIKKPKIGMEGSGNLHLP</sequence>
<organism evidence="2 3">
    <name type="scientific">Parapedobacter luteus</name>
    <dbReference type="NCBI Taxonomy" id="623280"/>
    <lineage>
        <taxon>Bacteria</taxon>
        <taxon>Pseudomonadati</taxon>
        <taxon>Bacteroidota</taxon>
        <taxon>Sphingobacteriia</taxon>
        <taxon>Sphingobacteriales</taxon>
        <taxon>Sphingobacteriaceae</taxon>
        <taxon>Parapedobacter</taxon>
    </lineage>
</organism>
<keyword evidence="1" id="KW-0472">Membrane</keyword>